<dbReference type="Proteomes" id="UP000554482">
    <property type="component" value="Unassembled WGS sequence"/>
</dbReference>
<proteinExistence type="predicted"/>
<sequence>MDIDKEMEVEVERPVGKKALKERRKREKETTTRDFSESSATIKDLVVQLDKMFVKREEMDKEKLELRKTIEMKHEVEMKKLEFKEKALERQYQDFVRIEKQKILSMFVDSVLAQYHKAFKAKQDALTAKWATS</sequence>
<dbReference type="EMBL" id="JABWDY010026610">
    <property type="protein sequence ID" value="KAF5188554.1"/>
    <property type="molecule type" value="Genomic_DNA"/>
</dbReference>
<organism evidence="1 2">
    <name type="scientific">Thalictrum thalictroides</name>
    <name type="common">Rue-anemone</name>
    <name type="synonym">Anemone thalictroides</name>
    <dbReference type="NCBI Taxonomy" id="46969"/>
    <lineage>
        <taxon>Eukaryota</taxon>
        <taxon>Viridiplantae</taxon>
        <taxon>Streptophyta</taxon>
        <taxon>Embryophyta</taxon>
        <taxon>Tracheophyta</taxon>
        <taxon>Spermatophyta</taxon>
        <taxon>Magnoliopsida</taxon>
        <taxon>Ranunculales</taxon>
        <taxon>Ranunculaceae</taxon>
        <taxon>Thalictroideae</taxon>
        <taxon>Thalictrum</taxon>
    </lineage>
</organism>
<comment type="caution">
    <text evidence="1">The sequence shown here is derived from an EMBL/GenBank/DDBJ whole genome shotgun (WGS) entry which is preliminary data.</text>
</comment>
<evidence type="ECO:0000313" key="2">
    <source>
        <dbReference type="Proteomes" id="UP000554482"/>
    </source>
</evidence>
<accession>A0A7J6VTZ5</accession>
<name>A0A7J6VTZ5_THATH</name>
<gene>
    <name evidence="1" type="ORF">FRX31_021858</name>
</gene>
<reference evidence="1 2" key="1">
    <citation type="submission" date="2020-06" db="EMBL/GenBank/DDBJ databases">
        <title>Transcriptomic and genomic resources for Thalictrum thalictroides and T. hernandezii: Facilitating candidate gene discovery in an emerging model plant lineage.</title>
        <authorList>
            <person name="Arias T."/>
            <person name="Riano-Pachon D.M."/>
            <person name="Di Stilio V.S."/>
        </authorList>
    </citation>
    <scope>NUCLEOTIDE SEQUENCE [LARGE SCALE GENOMIC DNA]</scope>
    <source>
        <strain evidence="2">cv. WT478/WT964</strain>
        <tissue evidence="1">Leaves</tissue>
    </source>
</reference>
<dbReference type="AlphaFoldDB" id="A0A7J6VTZ5"/>
<protein>
    <submittedName>
        <fullName evidence="1">Uncharacterized protein</fullName>
    </submittedName>
</protein>
<evidence type="ECO:0000313" key="1">
    <source>
        <dbReference type="EMBL" id="KAF5188554.1"/>
    </source>
</evidence>
<keyword evidence="2" id="KW-1185">Reference proteome</keyword>